<feature type="domain" description="Peptidase M1 leukotriene A4 hydrolase/aminopeptidase C-terminal" evidence="14">
    <location>
        <begin position="470"/>
        <end position="617"/>
    </location>
</feature>
<dbReference type="GO" id="GO:0005829">
    <property type="term" value="C:cytosol"/>
    <property type="evidence" value="ECO:0007669"/>
    <property type="project" value="TreeGrafter"/>
</dbReference>
<dbReference type="GO" id="GO:0043171">
    <property type="term" value="P:peptide catabolic process"/>
    <property type="evidence" value="ECO:0007669"/>
    <property type="project" value="TreeGrafter"/>
</dbReference>
<dbReference type="Gene3D" id="1.25.40.320">
    <property type="entry name" value="Peptidase M1, leukotriene A4 hydrolase/aminopeptidase C-terminal domain"/>
    <property type="match status" value="1"/>
</dbReference>
<keyword evidence="11" id="KW-0482">Metalloprotease</keyword>
<keyword evidence="6" id="KW-0336">GPI-anchor</keyword>
<evidence type="ECO:0000256" key="1">
    <source>
        <dbReference type="ARBA" id="ARBA00001947"/>
    </source>
</evidence>
<protein>
    <submittedName>
        <fullName evidence="15">Leukotriene A(4) hydrolase</fullName>
    </submittedName>
</protein>
<comment type="similarity">
    <text evidence="4">Belongs to the peptidase M1 family.</text>
</comment>
<dbReference type="Gene3D" id="3.30.2010.30">
    <property type="match status" value="1"/>
</dbReference>
<accession>A0A4S2KPR6</accession>
<evidence type="ECO:0000256" key="13">
    <source>
        <dbReference type="SAM" id="MobiDB-lite"/>
    </source>
</evidence>
<dbReference type="GO" id="GO:0005886">
    <property type="term" value="C:plasma membrane"/>
    <property type="evidence" value="ECO:0007669"/>
    <property type="project" value="UniProtKB-SubCell"/>
</dbReference>
<dbReference type="GO" id="GO:0008237">
    <property type="term" value="F:metallopeptidase activity"/>
    <property type="evidence" value="ECO:0007669"/>
    <property type="project" value="UniProtKB-KW"/>
</dbReference>
<keyword evidence="5" id="KW-0963">Cytoplasm</keyword>
<sequence>MDFLSATNNRDPHTFSNPEEARVTHTHLKLTVNFDQKVLKGKVILTIERKPSINRIILDNLGLDIGHVTNALDGTVLHRHIDETNSAFGNAIRVDLPSIIGTDNPECKIQIEYETREDSRALYWLTPKQTADGKHPFLLSNNKLINARSWFPCQDTPSVKFTYSATISVPKNYRVLMSALSLEVDRKDPELDKYKFRQYISVPSYAVIIAVGLLKEKKLNEEMNIFAEEYIFKTEYINDFPSTIIKEMLQFTERLCGSYVWGRYDICLLPPSIAHFEIECPCMIFISPFLIYGDRSYVGYLLARNISQIWAGNLVTCCNYEHLWLNKSFSIFISRKMMRTILYHDGIDVFLQREGLKNLNSLVQEPANVALLKCLLPNLKDSSPDVTKYVPYERGYFLLCHLENMLGGPTLFEPFLKSYFNNFGFKSINTADWLNYLYKKFPNNRDGVEWRLWFGDTFSTPVLPELSEKSLWEEKCSVLAEKWIKCDSEARNYVPLLTAAEWNLCNVEKIILLRYLHSSRGSLSIGKLNSISNCLFSRIKNNEIRLLWLLLCIKVGWPEKVRSALYFAIKYCSTNYACSIFQSLYEWPKMRQRTIKRYHKNKEKMLNETWERIGQILHQNL</sequence>
<keyword evidence="9 15" id="KW-0378">Hydrolase</keyword>
<dbReference type="PANTHER" id="PTHR45726">
    <property type="entry name" value="LEUKOTRIENE A-4 HYDROLASE"/>
    <property type="match status" value="1"/>
</dbReference>
<dbReference type="Proteomes" id="UP000310200">
    <property type="component" value="Unassembled WGS sequence"/>
</dbReference>
<dbReference type="InterPro" id="IPR001930">
    <property type="entry name" value="Peptidase_M1"/>
</dbReference>
<comment type="subcellular location">
    <subcellularLocation>
        <location evidence="3">Cell membrane</location>
        <topology evidence="3">Lipid-anchor</topology>
        <topology evidence="3">GPI-anchor</topology>
    </subcellularLocation>
    <subcellularLocation>
        <location evidence="2">Cytoplasm</location>
    </subcellularLocation>
</comment>
<feature type="region of interest" description="Disordered" evidence="13">
    <location>
        <begin position="1"/>
        <end position="20"/>
    </location>
</feature>
<keyword evidence="8" id="KW-0479">Metal-binding</keyword>
<evidence type="ECO:0000256" key="10">
    <source>
        <dbReference type="ARBA" id="ARBA00022833"/>
    </source>
</evidence>
<dbReference type="AlphaFoldDB" id="A0A4S2KPR6"/>
<keyword evidence="12" id="KW-0449">Lipoprotein</keyword>
<evidence type="ECO:0000256" key="6">
    <source>
        <dbReference type="ARBA" id="ARBA00022622"/>
    </source>
</evidence>
<dbReference type="GO" id="GO:0008270">
    <property type="term" value="F:zinc ion binding"/>
    <property type="evidence" value="ECO:0007669"/>
    <property type="project" value="InterPro"/>
</dbReference>
<dbReference type="InterPro" id="IPR015211">
    <property type="entry name" value="Peptidase_M1_C"/>
</dbReference>
<evidence type="ECO:0000256" key="3">
    <source>
        <dbReference type="ARBA" id="ARBA00004609"/>
    </source>
</evidence>
<comment type="caution">
    <text evidence="15">The sequence shown here is derived from an EMBL/GenBank/DDBJ whole genome shotgun (WGS) entry which is preliminary data.</text>
</comment>
<evidence type="ECO:0000313" key="15">
    <source>
        <dbReference type="EMBL" id="TGZ51831.1"/>
    </source>
</evidence>
<reference evidence="15 16" key="1">
    <citation type="journal article" date="2019" name="Philos. Trans. R. Soc. Lond., B, Biol. Sci.">
        <title>Ant behaviour and brain gene expression of defending hosts depend on the ecological success of the intruding social parasite.</title>
        <authorList>
            <person name="Kaur R."/>
            <person name="Stoldt M."/>
            <person name="Jongepier E."/>
            <person name="Feldmeyer B."/>
            <person name="Menzel F."/>
            <person name="Bornberg-Bauer E."/>
            <person name="Foitzik S."/>
        </authorList>
    </citation>
    <scope>NUCLEOTIDE SEQUENCE [LARGE SCALE GENOMIC DNA]</scope>
    <source>
        <tissue evidence="15">Whole body</tissue>
    </source>
</reference>
<dbReference type="Pfam" id="PF01433">
    <property type="entry name" value="Peptidase_M1"/>
    <property type="match status" value="1"/>
</dbReference>
<dbReference type="InterPro" id="IPR042097">
    <property type="entry name" value="Aminopeptidase_N-like_N_sf"/>
</dbReference>
<gene>
    <name evidence="15" type="ORF">DBV15_11464</name>
</gene>
<dbReference type="Pfam" id="PF17900">
    <property type="entry name" value="Peptidase_M1_N"/>
    <property type="match status" value="1"/>
</dbReference>
<dbReference type="Gene3D" id="2.60.40.1730">
    <property type="entry name" value="tricorn interacting facor f3 domain"/>
    <property type="match status" value="1"/>
</dbReference>
<dbReference type="GO" id="GO:0004177">
    <property type="term" value="F:aminopeptidase activity"/>
    <property type="evidence" value="ECO:0007669"/>
    <property type="project" value="TreeGrafter"/>
</dbReference>
<dbReference type="InterPro" id="IPR038502">
    <property type="entry name" value="M1_LTA-4_hydro/amino_C_sf"/>
</dbReference>
<evidence type="ECO:0000256" key="11">
    <source>
        <dbReference type="ARBA" id="ARBA00023049"/>
    </source>
</evidence>
<evidence type="ECO:0000256" key="8">
    <source>
        <dbReference type="ARBA" id="ARBA00022723"/>
    </source>
</evidence>
<dbReference type="STRING" id="300112.A0A4S2KPR6"/>
<proteinExistence type="inferred from homology"/>
<evidence type="ECO:0000256" key="7">
    <source>
        <dbReference type="ARBA" id="ARBA00022670"/>
    </source>
</evidence>
<name>A0A4S2KPR6_9HYME</name>
<dbReference type="InterPro" id="IPR014782">
    <property type="entry name" value="Peptidase_M1_dom"/>
</dbReference>
<keyword evidence="7" id="KW-0645">Protease</keyword>
<dbReference type="Gene3D" id="1.10.390.10">
    <property type="entry name" value="Neutral Protease Domain 2"/>
    <property type="match status" value="1"/>
</dbReference>
<dbReference type="Pfam" id="PF09127">
    <property type="entry name" value="Leuk-A4-hydro_C"/>
    <property type="match status" value="1"/>
</dbReference>
<feature type="compositionally biased region" description="Polar residues" evidence="13">
    <location>
        <begin position="1"/>
        <end position="17"/>
    </location>
</feature>
<evidence type="ECO:0000256" key="5">
    <source>
        <dbReference type="ARBA" id="ARBA00022490"/>
    </source>
</evidence>
<comment type="cofactor">
    <cofactor evidence="1">
        <name>Zn(2+)</name>
        <dbReference type="ChEBI" id="CHEBI:29105"/>
    </cofactor>
</comment>
<evidence type="ECO:0000313" key="16">
    <source>
        <dbReference type="Proteomes" id="UP000310200"/>
    </source>
</evidence>
<dbReference type="PRINTS" id="PR00756">
    <property type="entry name" value="ALADIPTASE"/>
</dbReference>
<dbReference type="SUPFAM" id="SSF48371">
    <property type="entry name" value="ARM repeat"/>
    <property type="match status" value="1"/>
</dbReference>
<keyword evidence="6" id="KW-0472">Membrane</keyword>
<dbReference type="EMBL" id="QBLH01001451">
    <property type="protein sequence ID" value="TGZ51831.1"/>
    <property type="molecule type" value="Genomic_DNA"/>
</dbReference>
<dbReference type="InterPro" id="IPR016024">
    <property type="entry name" value="ARM-type_fold"/>
</dbReference>
<dbReference type="SMART" id="SM01263">
    <property type="entry name" value="Leuk-A4-hydro_C"/>
    <property type="match status" value="1"/>
</dbReference>
<evidence type="ECO:0000256" key="2">
    <source>
        <dbReference type="ARBA" id="ARBA00004496"/>
    </source>
</evidence>
<dbReference type="GO" id="GO:0098552">
    <property type="term" value="C:side of membrane"/>
    <property type="evidence" value="ECO:0007669"/>
    <property type="project" value="UniProtKB-KW"/>
</dbReference>
<keyword evidence="10" id="KW-0862">Zinc</keyword>
<dbReference type="PANTHER" id="PTHR45726:SF3">
    <property type="entry name" value="LEUKOTRIENE A-4 HYDROLASE"/>
    <property type="match status" value="1"/>
</dbReference>
<dbReference type="SUPFAM" id="SSF55486">
    <property type="entry name" value="Metalloproteases ('zincins'), catalytic domain"/>
    <property type="match status" value="1"/>
</dbReference>
<evidence type="ECO:0000256" key="12">
    <source>
        <dbReference type="ARBA" id="ARBA00023288"/>
    </source>
</evidence>
<dbReference type="InterPro" id="IPR034015">
    <property type="entry name" value="M1_LTA4H"/>
</dbReference>
<keyword evidence="6" id="KW-0325">Glycoprotein</keyword>
<organism evidence="15 16">
    <name type="scientific">Temnothorax longispinosus</name>
    <dbReference type="NCBI Taxonomy" id="300112"/>
    <lineage>
        <taxon>Eukaryota</taxon>
        <taxon>Metazoa</taxon>
        <taxon>Ecdysozoa</taxon>
        <taxon>Arthropoda</taxon>
        <taxon>Hexapoda</taxon>
        <taxon>Insecta</taxon>
        <taxon>Pterygota</taxon>
        <taxon>Neoptera</taxon>
        <taxon>Endopterygota</taxon>
        <taxon>Hymenoptera</taxon>
        <taxon>Apocrita</taxon>
        <taxon>Aculeata</taxon>
        <taxon>Formicoidea</taxon>
        <taxon>Formicidae</taxon>
        <taxon>Myrmicinae</taxon>
        <taxon>Temnothorax</taxon>
    </lineage>
</organism>
<evidence type="ECO:0000256" key="9">
    <source>
        <dbReference type="ARBA" id="ARBA00022801"/>
    </source>
</evidence>
<dbReference type="InterPro" id="IPR027268">
    <property type="entry name" value="Peptidase_M4/M1_CTD_sf"/>
</dbReference>
<evidence type="ECO:0000256" key="4">
    <source>
        <dbReference type="ARBA" id="ARBA00010136"/>
    </source>
</evidence>
<evidence type="ECO:0000259" key="14">
    <source>
        <dbReference type="SMART" id="SM01263"/>
    </source>
</evidence>
<dbReference type="SUPFAM" id="SSF63737">
    <property type="entry name" value="Leukotriene A4 hydrolase N-terminal domain"/>
    <property type="match status" value="1"/>
</dbReference>
<dbReference type="GO" id="GO:0006508">
    <property type="term" value="P:proteolysis"/>
    <property type="evidence" value="ECO:0007669"/>
    <property type="project" value="UniProtKB-KW"/>
</dbReference>
<keyword evidence="16" id="KW-1185">Reference proteome</keyword>
<dbReference type="InterPro" id="IPR045357">
    <property type="entry name" value="Aminopeptidase_N-like_N"/>
</dbReference>
<dbReference type="GO" id="GO:0004301">
    <property type="term" value="F:epoxide hydrolase activity"/>
    <property type="evidence" value="ECO:0007669"/>
    <property type="project" value="TreeGrafter"/>
</dbReference>